<evidence type="ECO:0000256" key="1">
    <source>
        <dbReference type="ARBA" id="ARBA00022741"/>
    </source>
</evidence>
<dbReference type="PATRIC" id="fig|161896.4.peg.1927"/>
<dbReference type="KEGG" id="ccj:UL81_09880"/>
<evidence type="ECO:0000313" key="4">
    <source>
        <dbReference type="Proteomes" id="UP000033566"/>
    </source>
</evidence>
<dbReference type="RefSeq" id="WP_035104445.1">
    <property type="nucleotide sequence ID" value="NZ_CP011311.1"/>
</dbReference>
<dbReference type="SMART" id="SM00382">
    <property type="entry name" value="AAA"/>
    <property type="match status" value="1"/>
</dbReference>
<gene>
    <name evidence="3" type="primary">phnC-2</name>
    <name evidence="3" type="ORF">UL81_09880</name>
</gene>
<keyword evidence="2" id="KW-0067">ATP-binding</keyword>
<dbReference type="GO" id="GO:0016887">
    <property type="term" value="F:ATP hydrolysis activity"/>
    <property type="evidence" value="ECO:0007669"/>
    <property type="project" value="InterPro"/>
</dbReference>
<dbReference type="InterPro" id="IPR015854">
    <property type="entry name" value="ABC_transpr_LolD-like"/>
</dbReference>
<dbReference type="PROSITE" id="PS50893">
    <property type="entry name" value="ABC_TRANSPORTER_2"/>
    <property type="match status" value="1"/>
</dbReference>
<organism evidence="3 4">
    <name type="scientific">Corynebacterium camporealensis</name>
    <dbReference type="NCBI Taxonomy" id="161896"/>
    <lineage>
        <taxon>Bacteria</taxon>
        <taxon>Bacillati</taxon>
        <taxon>Actinomycetota</taxon>
        <taxon>Actinomycetes</taxon>
        <taxon>Mycobacteriales</taxon>
        <taxon>Corynebacteriaceae</taxon>
        <taxon>Corynebacterium</taxon>
    </lineage>
</organism>
<dbReference type="InterPro" id="IPR003439">
    <property type="entry name" value="ABC_transporter-like_ATP-bd"/>
</dbReference>
<dbReference type="AlphaFoldDB" id="A0A0F6QY38"/>
<keyword evidence="4" id="KW-1185">Reference proteome</keyword>
<evidence type="ECO:0000256" key="2">
    <source>
        <dbReference type="ARBA" id="ARBA00022840"/>
    </source>
</evidence>
<dbReference type="PANTHER" id="PTHR24220">
    <property type="entry name" value="IMPORT ATP-BINDING PROTEIN"/>
    <property type="match status" value="1"/>
</dbReference>
<dbReference type="EMBL" id="CP011311">
    <property type="protein sequence ID" value="AKE39910.1"/>
    <property type="molecule type" value="Genomic_DNA"/>
</dbReference>
<dbReference type="EC" id="3.6.3.28" evidence="3"/>
<dbReference type="SUPFAM" id="SSF52540">
    <property type="entry name" value="P-loop containing nucleoside triphosphate hydrolases"/>
    <property type="match status" value="1"/>
</dbReference>
<dbReference type="Proteomes" id="UP000033566">
    <property type="component" value="Chromosome"/>
</dbReference>
<evidence type="ECO:0000313" key="3">
    <source>
        <dbReference type="EMBL" id="AKE39910.1"/>
    </source>
</evidence>
<dbReference type="InterPro" id="IPR027417">
    <property type="entry name" value="P-loop_NTPase"/>
</dbReference>
<dbReference type="GO" id="GO:0005524">
    <property type="term" value="F:ATP binding"/>
    <property type="evidence" value="ECO:0007669"/>
    <property type="project" value="UniProtKB-KW"/>
</dbReference>
<name>A0A0F6QY38_9CORY</name>
<dbReference type="HOGENOM" id="CLU_000604_1_22_11"/>
<dbReference type="STRING" id="161896.UL81_09880"/>
<dbReference type="InterPro" id="IPR017871">
    <property type="entry name" value="ABC_transporter-like_CS"/>
</dbReference>
<dbReference type="GO" id="GO:0005886">
    <property type="term" value="C:plasma membrane"/>
    <property type="evidence" value="ECO:0007669"/>
    <property type="project" value="TreeGrafter"/>
</dbReference>
<keyword evidence="3" id="KW-0378">Hydrolase</keyword>
<protein>
    <submittedName>
        <fullName evidence="3">ABC-type antimicrobial peptide transport system, ATPase component</fullName>
        <ecNumber evidence="3">3.6.3.28</ecNumber>
    </submittedName>
</protein>
<proteinExistence type="predicted"/>
<dbReference type="Pfam" id="PF00005">
    <property type="entry name" value="ABC_tran"/>
    <property type="match status" value="1"/>
</dbReference>
<accession>A0A0F6QY38</accession>
<reference evidence="3 4" key="1">
    <citation type="journal article" date="2015" name="Genome Announc.">
        <title>Complete Genome Sequence of Corynebacterium camporealensis DSM 44610, Isolated from the Milk of a Manchega Sheep with Subclinical Mastitis.</title>
        <authorList>
            <person name="Ruckert C."/>
            <person name="Albersmeier A."/>
            <person name="Winkler A."/>
            <person name="Tauch A."/>
        </authorList>
    </citation>
    <scope>NUCLEOTIDE SEQUENCE [LARGE SCALE GENOMIC DNA]</scope>
    <source>
        <strain evidence="3 4">DSM 44610</strain>
    </source>
</reference>
<dbReference type="PROSITE" id="PS00211">
    <property type="entry name" value="ABC_TRANSPORTER_1"/>
    <property type="match status" value="1"/>
</dbReference>
<dbReference type="OrthoDB" id="4425833at2"/>
<sequence length="213" mass="22510">MIELADVSKSFGEKTLWTNVNYTFSAGQVYAITGRSGSGKSTLLNCIGGLDRVDSGDVLVGGTPMSNASARERRKLRRTTIGYLFQDYALVSSKSVEYNLRLAQPKASEGQCEDALGTVGLSGYAQKITGELSGGEQQRVALARLIISPRSVVLADEPTGALDKQNGEMVVSMLRQFADKGSTVIVSTHSAEVAAAADAVLNLDNLDCGALTQ</sequence>
<dbReference type="InterPro" id="IPR003593">
    <property type="entry name" value="AAA+_ATPase"/>
</dbReference>
<dbReference type="GO" id="GO:0022857">
    <property type="term" value="F:transmembrane transporter activity"/>
    <property type="evidence" value="ECO:0007669"/>
    <property type="project" value="TreeGrafter"/>
</dbReference>
<dbReference type="Gene3D" id="3.40.50.300">
    <property type="entry name" value="P-loop containing nucleotide triphosphate hydrolases"/>
    <property type="match status" value="1"/>
</dbReference>
<keyword evidence="1" id="KW-0547">Nucleotide-binding</keyword>